<evidence type="ECO:0000313" key="1">
    <source>
        <dbReference type="EMBL" id="RVW19928.1"/>
    </source>
</evidence>
<proteinExistence type="predicted"/>
<reference evidence="1 2" key="1">
    <citation type="journal article" date="2018" name="PLoS Genet.">
        <title>Population sequencing reveals clonal diversity and ancestral inbreeding in the grapevine cultivar Chardonnay.</title>
        <authorList>
            <person name="Roach M.J."/>
            <person name="Johnson D.L."/>
            <person name="Bohlmann J."/>
            <person name="van Vuuren H.J."/>
            <person name="Jones S.J."/>
            <person name="Pretorius I.S."/>
            <person name="Schmidt S.A."/>
            <person name="Borneman A.R."/>
        </authorList>
    </citation>
    <scope>NUCLEOTIDE SEQUENCE [LARGE SCALE GENOMIC DNA]</scope>
    <source>
        <strain evidence="2">cv. Chardonnay</strain>
        <tissue evidence="1">Leaf</tissue>
    </source>
</reference>
<dbReference type="Proteomes" id="UP000288805">
    <property type="component" value="Unassembled WGS sequence"/>
</dbReference>
<evidence type="ECO:0000313" key="2">
    <source>
        <dbReference type="Proteomes" id="UP000288805"/>
    </source>
</evidence>
<sequence>MSGREVSKKLAMWKQQYLSKGRSYLKDAWVADVWEHAGEGALDSLFLKTTP</sequence>
<dbReference type="EMBL" id="QGNW01002417">
    <property type="protein sequence ID" value="RVW19928.1"/>
    <property type="molecule type" value="Genomic_DNA"/>
</dbReference>
<organism evidence="1 2">
    <name type="scientific">Vitis vinifera</name>
    <name type="common">Grape</name>
    <dbReference type="NCBI Taxonomy" id="29760"/>
    <lineage>
        <taxon>Eukaryota</taxon>
        <taxon>Viridiplantae</taxon>
        <taxon>Streptophyta</taxon>
        <taxon>Embryophyta</taxon>
        <taxon>Tracheophyta</taxon>
        <taxon>Spermatophyta</taxon>
        <taxon>Magnoliopsida</taxon>
        <taxon>eudicotyledons</taxon>
        <taxon>Gunneridae</taxon>
        <taxon>Pentapetalae</taxon>
        <taxon>rosids</taxon>
        <taxon>Vitales</taxon>
        <taxon>Vitaceae</taxon>
        <taxon>Viteae</taxon>
        <taxon>Vitis</taxon>
    </lineage>
</organism>
<name>A0A438C9R3_VITVI</name>
<protein>
    <submittedName>
        <fullName evidence="1">Uncharacterized protein</fullName>
    </submittedName>
</protein>
<dbReference type="AlphaFoldDB" id="A0A438C9R3"/>
<comment type="caution">
    <text evidence="1">The sequence shown here is derived from an EMBL/GenBank/DDBJ whole genome shotgun (WGS) entry which is preliminary data.</text>
</comment>
<gene>
    <name evidence="1" type="ORF">CK203_112972</name>
</gene>
<accession>A0A438C9R3</accession>